<dbReference type="EMBL" id="UOEK01000449">
    <property type="protein sequence ID" value="VAW08234.1"/>
    <property type="molecule type" value="Genomic_DNA"/>
</dbReference>
<dbReference type="InterPro" id="IPR038371">
    <property type="entry name" value="Cu_polyphenol_OxRdtase_sf"/>
</dbReference>
<name>A0A3B0THU6_9ZZZZ</name>
<keyword evidence="4" id="KW-0479">Metal-binding</keyword>
<dbReference type="AlphaFoldDB" id="A0A3B0THU6"/>
<evidence type="ECO:0000256" key="3">
    <source>
        <dbReference type="ARBA" id="ARBA00022679"/>
    </source>
</evidence>
<organism evidence="10">
    <name type="scientific">hydrothermal vent metagenome</name>
    <dbReference type="NCBI Taxonomy" id="652676"/>
    <lineage>
        <taxon>unclassified sequences</taxon>
        <taxon>metagenomes</taxon>
        <taxon>ecological metagenomes</taxon>
    </lineage>
</organism>
<evidence type="ECO:0000256" key="6">
    <source>
        <dbReference type="ARBA" id="ARBA00022833"/>
    </source>
</evidence>
<evidence type="ECO:0000313" key="10">
    <source>
        <dbReference type="EMBL" id="VAW08234.1"/>
    </source>
</evidence>
<dbReference type="InterPro" id="IPR003730">
    <property type="entry name" value="Cu_polyphenol_OxRdtase"/>
</dbReference>
<dbReference type="PANTHER" id="PTHR30616:SF2">
    <property type="entry name" value="PURINE NUCLEOSIDE PHOSPHORYLASE LACC1"/>
    <property type="match status" value="1"/>
</dbReference>
<dbReference type="GO" id="GO:0016787">
    <property type="term" value="F:hydrolase activity"/>
    <property type="evidence" value="ECO:0007669"/>
    <property type="project" value="UniProtKB-KW"/>
</dbReference>
<sequence length="209" mass="22014">MSERVSVADAAFGDATYGDARFDSRARARLSADLGITDEWAYIFQVHGTAFVRATGPGNCGEADIILTTVPGLPVAIATADCVPIVLWSETTVAVVHAGWRGASAGVVRTAIHAMESDGVPVNRAAIGPAICRSSFEVGEDVLALFPGFGSTTDWGTPAVDLVGAIRDQLGAIPHVVEEICTFEDAAYYSYRRDATKGRQVTVAWLPNG</sequence>
<comment type="catalytic activity">
    <reaction evidence="1">
        <text>inosine + phosphate = alpha-D-ribose 1-phosphate + hypoxanthine</text>
        <dbReference type="Rhea" id="RHEA:27646"/>
        <dbReference type="ChEBI" id="CHEBI:17368"/>
        <dbReference type="ChEBI" id="CHEBI:17596"/>
        <dbReference type="ChEBI" id="CHEBI:43474"/>
        <dbReference type="ChEBI" id="CHEBI:57720"/>
        <dbReference type="EC" id="2.4.2.1"/>
    </reaction>
    <physiologicalReaction direction="left-to-right" evidence="1">
        <dbReference type="Rhea" id="RHEA:27647"/>
    </physiologicalReaction>
</comment>
<reference evidence="10" key="1">
    <citation type="submission" date="2018-06" db="EMBL/GenBank/DDBJ databases">
        <authorList>
            <person name="Zhirakovskaya E."/>
        </authorList>
    </citation>
    <scope>NUCLEOTIDE SEQUENCE</scope>
</reference>
<evidence type="ECO:0000256" key="8">
    <source>
        <dbReference type="ARBA" id="ARBA00048968"/>
    </source>
</evidence>
<keyword evidence="6" id="KW-0862">Zinc</keyword>
<dbReference type="SUPFAM" id="SSF64438">
    <property type="entry name" value="CNF1/YfiH-like putative cysteine hydrolases"/>
    <property type="match status" value="1"/>
</dbReference>
<accession>A0A3B0THU6</accession>
<evidence type="ECO:0000256" key="9">
    <source>
        <dbReference type="ARBA" id="ARBA00049893"/>
    </source>
</evidence>
<dbReference type="InterPro" id="IPR011324">
    <property type="entry name" value="Cytotoxic_necrot_fac-like_cat"/>
</dbReference>
<dbReference type="Gene3D" id="3.60.140.10">
    <property type="entry name" value="CNF1/YfiH-like putative cysteine hydrolases"/>
    <property type="match status" value="1"/>
</dbReference>
<dbReference type="GO" id="GO:0005507">
    <property type="term" value="F:copper ion binding"/>
    <property type="evidence" value="ECO:0007669"/>
    <property type="project" value="TreeGrafter"/>
</dbReference>
<proteinExistence type="inferred from homology"/>
<gene>
    <name evidence="10" type="ORF">MNBD_ACTINO02-1003</name>
</gene>
<evidence type="ECO:0000256" key="5">
    <source>
        <dbReference type="ARBA" id="ARBA00022801"/>
    </source>
</evidence>
<comment type="catalytic activity">
    <reaction evidence="8">
        <text>adenosine + phosphate = alpha-D-ribose 1-phosphate + adenine</text>
        <dbReference type="Rhea" id="RHEA:27642"/>
        <dbReference type="ChEBI" id="CHEBI:16335"/>
        <dbReference type="ChEBI" id="CHEBI:16708"/>
        <dbReference type="ChEBI" id="CHEBI:43474"/>
        <dbReference type="ChEBI" id="CHEBI:57720"/>
        <dbReference type="EC" id="2.4.2.1"/>
    </reaction>
    <physiologicalReaction direction="left-to-right" evidence="8">
        <dbReference type="Rhea" id="RHEA:27643"/>
    </physiologicalReaction>
</comment>
<keyword evidence="3" id="KW-0808">Transferase</keyword>
<evidence type="ECO:0000256" key="7">
    <source>
        <dbReference type="ARBA" id="ARBA00047989"/>
    </source>
</evidence>
<comment type="similarity">
    <text evidence="2">Belongs to the purine nucleoside phosphorylase YfiH/LACC1 family.</text>
</comment>
<comment type="catalytic activity">
    <reaction evidence="7">
        <text>adenosine + H2O + H(+) = inosine + NH4(+)</text>
        <dbReference type="Rhea" id="RHEA:24408"/>
        <dbReference type="ChEBI" id="CHEBI:15377"/>
        <dbReference type="ChEBI" id="CHEBI:15378"/>
        <dbReference type="ChEBI" id="CHEBI:16335"/>
        <dbReference type="ChEBI" id="CHEBI:17596"/>
        <dbReference type="ChEBI" id="CHEBI:28938"/>
        <dbReference type="EC" id="3.5.4.4"/>
    </reaction>
    <physiologicalReaction direction="left-to-right" evidence="7">
        <dbReference type="Rhea" id="RHEA:24409"/>
    </physiologicalReaction>
</comment>
<evidence type="ECO:0000256" key="4">
    <source>
        <dbReference type="ARBA" id="ARBA00022723"/>
    </source>
</evidence>
<dbReference type="PANTHER" id="PTHR30616">
    <property type="entry name" value="UNCHARACTERIZED PROTEIN YFIH"/>
    <property type="match status" value="1"/>
</dbReference>
<dbReference type="CDD" id="cd16833">
    <property type="entry name" value="YfiH"/>
    <property type="match status" value="1"/>
</dbReference>
<evidence type="ECO:0000256" key="2">
    <source>
        <dbReference type="ARBA" id="ARBA00007353"/>
    </source>
</evidence>
<protein>
    <submittedName>
        <fullName evidence="10">FIG00003370: Multicopper polyphenol oxidase</fullName>
    </submittedName>
</protein>
<comment type="catalytic activity">
    <reaction evidence="9">
        <text>S-methyl-5'-thioadenosine + phosphate = 5-(methylsulfanyl)-alpha-D-ribose 1-phosphate + adenine</text>
        <dbReference type="Rhea" id="RHEA:11852"/>
        <dbReference type="ChEBI" id="CHEBI:16708"/>
        <dbReference type="ChEBI" id="CHEBI:17509"/>
        <dbReference type="ChEBI" id="CHEBI:43474"/>
        <dbReference type="ChEBI" id="CHEBI:58533"/>
        <dbReference type="EC" id="2.4.2.28"/>
    </reaction>
    <physiologicalReaction direction="left-to-right" evidence="9">
        <dbReference type="Rhea" id="RHEA:11853"/>
    </physiologicalReaction>
</comment>
<dbReference type="GO" id="GO:0017061">
    <property type="term" value="F:S-methyl-5-thioadenosine phosphorylase activity"/>
    <property type="evidence" value="ECO:0007669"/>
    <property type="project" value="UniProtKB-EC"/>
</dbReference>
<evidence type="ECO:0000256" key="1">
    <source>
        <dbReference type="ARBA" id="ARBA00000553"/>
    </source>
</evidence>
<dbReference type="Pfam" id="PF02578">
    <property type="entry name" value="Cu-oxidase_4"/>
    <property type="match status" value="1"/>
</dbReference>
<keyword evidence="5" id="KW-0378">Hydrolase</keyword>